<sequence length="2260" mass="253903">MSAKWRALQHRHRYTYSAVIFPSSFTSTLLSQSLLPLNPNFSLFFTELKTLISLNSIYSQANHSKYLASSFTNLLSLIHTEKDTPILQTACRFYVEVLFLENSVPLHRTLISGLSKVSNKDRQVLIVECFRDLCEEYKKWSNRKRFCLSRVALSIMGMPKLGFLISVVGDCAVLIGWDVVLGLDSVVSEIEDLGGRPSPVIMEQCQESLSCLYYLIQRFPGTFKCFEEVGFMERILGVLVSVLKSMAFTRDCFVAAGVALCAALQVCLTSEELGLVIVKAIFNGITCSSSGTNCFESEFRDVILKVPFKGDLCFEINGFSVLSRLCLIRGILTAVSRATLNSQFAVSSGGLNVNGENGNCCGSVKTILYDGILPELCNYCENPIDSHFNFHALTVLQICLQQMKTSMLSNLTDISNNYEPIPVEMGTRILKIIWNSLEDPLSQTVKQVHLIFDLFLDIQSSLHWGEGSERIKFFLQKIASDLLRLGTGCKGRYVPLALLTKRLGAKTILDMSPDLLFELVQAYIDDDVCCAATTFLKCFLECLRDECWNCDGIEEGYAIYRGHCLPPFLFGLASGVSKLRSNVNTYALPVLLEVDVDSIFPMLAYISVGLIGAENELSYPDVSGTNAELGVEQQVAVLVSLVKVCRSLALIEGDIDLWDASQPLQTNGMLGTDIVKLYAVFSIKGIKVKVHVEWLVLALRHVDELLRVDAAESLFLNPKTSSIPSCLELTLLKEAVLLNMRSCSTGFQMKWTSLFRKFFARVRTALERQLKQGSWQPLLDCNNNGANSNKGIEESLIKRAESLFNFMRWLSCFLFFSCYPSAPYKRKIMAMDLLLIMLNVWPITLTSQDKESLCPESSLYPYSKGIILPDSTLLLVGSIIDSWDRLRESSFRILLYFPNPLPGISSKDMVQKVINWAKKLVCSPRVRESDAGALTLRLLFRKYVLELGWILRASVDVVCFQSQSELVNVDSQIIESKPPVVEYIKSLIDWLNASVEAGERNLSEACKNSFVHGVLLTLRYTFEELDWNSDAVLSSISEMRHALEKLLELLVRITSLALWVVSADAWYLADMDEMADDDVYLMDEMEVVRPSEDEGINSKHVQDSRPSEQIVMVGCWLAMKEVIVYFLSVVLLEKNFSKLGGYSYSDSKSEDPCPDASMLTIPNAMLDLQQLEQIGNHFLEVLLKMKHNGAIDKTRVGFTALCNRLLCSNDSRLCKLTEIWMEQLMERTIAKGQVVDDLLRRSAGIPAAFIALFLSEPDGAPKKLLPRALRWLIDVANSSLLYLVDAKSMNGDSCKFSSTNSDQAPDSAKLYGVNVMEKTSKIRDEGVIPTVHAFNVLRAAFNDTNLATDTSGFAAEALIVSIHSFSSPYWEVRNSACLAYTALVRRMIGFLNLQKRESRRSLTGLEFFHRYPSLHPFLYNELNVATDALGDATSGCSESNLSKVVHPSLCPVLILLSRLKPSTIASESGDDLDPFLFMPFIRRCSTQSNLRIRVLASRALTGLVSNEKLPTVLLNIGSELPCVENQIAASSFPSSLLKPSNGTISTNYNSIHGMLLQLCSLLDANCRNLADFTKKEKILGDLFQVLAKRSWIASPKRCPCPILNGSFVRVLDHMLSVAQTGHIRENYLPIRSLLWKLCTECLDVEDSFGVSCYDPTVAELREQATISYFSCVLQASKDGMEEVLQKPHAHLSHDLKLLNLPETKETFVSLEKRLISSLSDSSYEVRLATLKWLLKFLKSTESISDDHHLPSSAIGIIQHWSKPNLQETMVKLLDSEKYHRCKYYILRILYTWNLLQFQKPGNQNSADITYVGNLDNDSTFQFWDKLLSLYNITRHKKTRETLICCMAICVKKFSSLLTSSVLSYMEEKTSKSCESCQLERSALLYEYITLFVNLIKEHSSSSEPVTKRNAAAESIIASGLLEQAELIGSCVFSNEIPAGLSGSCFEPKEAVNMYGCQLLEIWFTCIKLLEDEDDAIRQWLALNVQKCFSSKASGSSFHAVGVPMQVEKVIELSFGYLSSIFGHWIDYFDHLSQWVINGANYVTCKGDIVRRVFDKEIDNHHEEKLLICQICCSHLEQLPISKSWLADGPFKQKFTNYLYNWRRRFCHQLTSFAKDHIENLGGVDWIGGVGNHKDAFLPIYANLLGFYALSNCMVNRNIEDDMLLLSQIVEIGKAIDPFLRNPLISNLYLLVVNLHERKVGATADMLTSKFIIDDSIWDDFDPYFLLRIVQVMLGTVRDCLGFRIHPFINLASSCNCRLIL</sequence>
<dbReference type="EMBL" id="RCHU02000004">
    <property type="protein sequence ID" value="KAL3597117.1"/>
    <property type="molecule type" value="Genomic_DNA"/>
</dbReference>
<accession>A0ACC4CI22</accession>
<evidence type="ECO:0000313" key="2">
    <source>
        <dbReference type="Proteomes" id="UP000309997"/>
    </source>
</evidence>
<reference evidence="1 2" key="1">
    <citation type="journal article" date="2024" name="Plant Biotechnol. J.">
        <title>Genome and CRISPR/Cas9 system of a widespread forest tree (Populus alba) in the world.</title>
        <authorList>
            <person name="Liu Y.J."/>
            <person name="Jiang P.F."/>
            <person name="Han X.M."/>
            <person name="Li X.Y."/>
            <person name="Wang H.M."/>
            <person name="Wang Y.J."/>
            <person name="Wang X.X."/>
            <person name="Zeng Q.Y."/>
        </authorList>
    </citation>
    <scope>NUCLEOTIDE SEQUENCE [LARGE SCALE GENOMIC DNA]</scope>
    <source>
        <strain evidence="2">cv. PAL-ZL1</strain>
    </source>
</reference>
<keyword evidence="2" id="KW-1185">Reference proteome</keyword>
<protein>
    <submittedName>
        <fullName evidence="1">Uncharacterized protein</fullName>
    </submittedName>
</protein>
<name>A0ACC4CI22_POPAL</name>
<dbReference type="Proteomes" id="UP000309997">
    <property type="component" value="Unassembled WGS sequence"/>
</dbReference>
<comment type="caution">
    <text evidence="1">The sequence shown here is derived from an EMBL/GenBank/DDBJ whole genome shotgun (WGS) entry which is preliminary data.</text>
</comment>
<organism evidence="1 2">
    <name type="scientific">Populus alba</name>
    <name type="common">White poplar</name>
    <dbReference type="NCBI Taxonomy" id="43335"/>
    <lineage>
        <taxon>Eukaryota</taxon>
        <taxon>Viridiplantae</taxon>
        <taxon>Streptophyta</taxon>
        <taxon>Embryophyta</taxon>
        <taxon>Tracheophyta</taxon>
        <taxon>Spermatophyta</taxon>
        <taxon>Magnoliopsida</taxon>
        <taxon>eudicotyledons</taxon>
        <taxon>Gunneridae</taxon>
        <taxon>Pentapetalae</taxon>
        <taxon>rosids</taxon>
        <taxon>fabids</taxon>
        <taxon>Malpighiales</taxon>
        <taxon>Salicaceae</taxon>
        <taxon>Saliceae</taxon>
        <taxon>Populus</taxon>
    </lineage>
</organism>
<proteinExistence type="predicted"/>
<gene>
    <name evidence="1" type="ORF">D5086_008754</name>
</gene>
<evidence type="ECO:0000313" key="1">
    <source>
        <dbReference type="EMBL" id="KAL3597117.1"/>
    </source>
</evidence>